<evidence type="ECO:0000313" key="4">
    <source>
        <dbReference type="EMBL" id="KFD59538.1"/>
    </source>
</evidence>
<dbReference type="GO" id="GO:0045296">
    <property type="term" value="F:cadherin binding"/>
    <property type="evidence" value="ECO:0007669"/>
    <property type="project" value="TreeGrafter"/>
</dbReference>
<protein>
    <recommendedName>
        <fullName evidence="2">Ubiquitin-like domain-containing protein</fullName>
    </recommendedName>
</protein>
<keyword evidence="5" id="KW-1185">Reference proteome</keyword>
<feature type="compositionally biased region" description="Basic and acidic residues" evidence="1">
    <location>
        <begin position="117"/>
        <end position="139"/>
    </location>
</feature>
<dbReference type="CDD" id="cd17047">
    <property type="entry name" value="Ubl_UBFD1"/>
    <property type="match status" value="1"/>
</dbReference>
<dbReference type="Pfam" id="PF25343">
    <property type="entry name" value="PH_UBFD1_C"/>
    <property type="match status" value="1"/>
</dbReference>
<dbReference type="Gene3D" id="3.10.20.90">
    <property type="entry name" value="Phosphatidylinositol 3-kinase Catalytic Subunit, Chain A, domain 1"/>
    <property type="match status" value="1"/>
</dbReference>
<dbReference type="SUPFAM" id="SSF54236">
    <property type="entry name" value="Ubiquitin-like"/>
    <property type="match status" value="1"/>
</dbReference>
<evidence type="ECO:0000313" key="3">
    <source>
        <dbReference type="EMBL" id="KFD53391.1"/>
    </source>
</evidence>
<accession>A0A085MQP2</accession>
<dbReference type="Proteomes" id="UP000030764">
    <property type="component" value="Unassembled WGS sequence"/>
</dbReference>
<dbReference type="Proteomes" id="UP000030758">
    <property type="component" value="Unassembled WGS sequence"/>
</dbReference>
<dbReference type="InterPro" id="IPR057455">
    <property type="entry name" value="UBFD1_C"/>
</dbReference>
<dbReference type="InterPro" id="IPR029071">
    <property type="entry name" value="Ubiquitin-like_domsf"/>
</dbReference>
<feature type="domain" description="Ubiquitin-like" evidence="2">
    <location>
        <begin position="169"/>
        <end position="243"/>
    </location>
</feature>
<dbReference type="InterPro" id="IPR000626">
    <property type="entry name" value="Ubiquitin-like_dom"/>
</dbReference>
<dbReference type="PANTHER" id="PTHR16470:SF0">
    <property type="entry name" value="UBIQUITIN DOMAIN-CONTAINING PROTEIN UBFD1"/>
    <property type="match status" value="1"/>
</dbReference>
<dbReference type="InterPro" id="IPR039120">
    <property type="entry name" value="UBFD1"/>
</dbReference>
<evidence type="ECO:0000259" key="2">
    <source>
        <dbReference type="PROSITE" id="PS50053"/>
    </source>
</evidence>
<dbReference type="EMBL" id="KL367846">
    <property type="protein sequence ID" value="KFD59538.1"/>
    <property type="molecule type" value="Genomic_DNA"/>
</dbReference>
<feature type="region of interest" description="Disordered" evidence="1">
    <location>
        <begin position="115"/>
        <end position="167"/>
    </location>
</feature>
<dbReference type="PROSITE" id="PS50053">
    <property type="entry name" value="UBIQUITIN_2"/>
    <property type="match status" value="1"/>
</dbReference>
<sequence length="387" mass="43830">MNMSDKITSLLQEKEVLDRLIESLDRELDQLWRIGVSKNAELHDAIGRTEIAVQTDQLCTGCGVSVRPVMVHITFERNDTVLQFRSDTDMRNWLSQEHSNFFNGLKREMISSLCASDNDRPTGSKEDKEELPADQKDTEENSLSLESAEPEVLSQQEDETPSSEETETLDLVVSYKREKLNVSLPAISTIKKLKETLETLTGVPRDMQKLTTKCSLRNEDATLKSLQISSGTKFLLIGSKPEQITEAVAGPPKGNKLDVPKMTSIHLCDQTPHAKILEKGKPDDVMVGIKDFKDTLPLQPITGMLNKYGRKTRLSFKLDIDELWISTKERTEKIQMNRIRSVVAEPIDGHEDYYIMGLQLGTTEASRYWLYWVPAQFVDAIKKTILN</sequence>
<evidence type="ECO:0000313" key="5">
    <source>
        <dbReference type="Proteomes" id="UP000030764"/>
    </source>
</evidence>
<gene>
    <name evidence="3" type="ORF">M513_05655</name>
    <name evidence="4" type="ORF">M514_05655</name>
</gene>
<proteinExistence type="predicted"/>
<name>A0A085MQP2_9BILA</name>
<reference evidence="4 5" key="1">
    <citation type="journal article" date="2014" name="Nat. Genet.">
        <title>Genome and transcriptome of the porcine whipworm Trichuris suis.</title>
        <authorList>
            <person name="Jex A.R."/>
            <person name="Nejsum P."/>
            <person name="Schwarz E.M."/>
            <person name="Hu L."/>
            <person name="Young N.D."/>
            <person name="Hall R.S."/>
            <person name="Korhonen P.K."/>
            <person name="Liao S."/>
            <person name="Thamsborg S."/>
            <person name="Xia J."/>
            <person name="Xu P."/>
            <person name="Wang S."/>
            <person name="Scheerlinck J.P."/>
            <person name="Hofmann A."/>
            <person name="Sternberg P.W."/>
            <person name="Wang J."/>
            <person name="Gasser R.B."/>
        </authorList>
    </citation>
    <scope>NUCLEOTIDE SEQUENCE [LARGE SCALE GENOMIC DNA]</scope>
    <source>
        <strain evidence="4">DCEP-RM93F</strain>
        <strain evidence="3">DCEP-RM93M</strain>
    </source>
</reference>
<dbReference type="EMBL" id="KL363217">
    <property type="protein sequence ID" value="KFD53391.1"/>
    <property type="molecule type" value="Genomic_DNA"/>
</dbReference>
<evidence type="ECO:0000256" key="1">
    <source>
        <dbReference type="SAM" id="MobiDB-lite"/>
    </source>
</evidence>
<dbReference type="GO" id="GO:0003723">
    <property type="term" value="F:RNA binding"/>
    <property type="evidence" value="ECO:0007669"/>
    <property type="project" value="TreeGrafter"/>
</dbReference>
<organism evidence="4">
    <name type="scientific">Trichuris suis</name>
    <name type="common">pig whipworm</name>
    <dbReference type="NCBI Taxonomy" id="68888"/>
    <lineage>
        <taxon>Eukaryota</taxon>
        <taxon>Metazoa</taxon>
        <taxon>Ecdysozoa</taxon>
        <taxon>Nematoda</taxon>
        <taxon>Enoplea</taxon>
        <taxon>Dorylaimia</taxon>
        <taxon>Trichinellida</taxon>
        <taxon>Trichuridae</taxon>
        <taxon>Trichuris</taxon>
    </lineage>
</organism>
<dbReference type="PANTHER" id="PTHR16470">
    <property type="entry name" value="UBIQUITIN DOMAIN-CONTAINING PROTEIN UBFD1"/>
    <property type="match status" value="1"/>
</dbReference>
<feature type="compositionally biased region" description="Acidic residues" evidence="1">
    <location>
        <begin position="156"/>
        <end position="167"/>
    </location>
</feature>
<dbReference type="AlphaFoldDB" id="A0A085MQP2"/>